<name>A0AAV4K1M9_9GAST</name>
<reference evidence="2 3" key="1">
    <citation type="journal article" date="2021" name="Elife">
        <title>Chloroplast acquisition without the gene transfer in kleptoplastic sea slugs, Plakobranchus ocellatus.</title>
        <authorList>
            <person name="Maeda T."/>
            <person name="Takahashi S."/>
            <person name="Yoshida T."/>
            <person name="Shimamura S."/>
            <person name="Takaki Y."/>
            <person name="Nagai Y."/>
            <person name="Toyoda A."/>
            <person name="Suzuki Y."/>
            <person name="Arimoto A."/>
            <person name="Ishii H."/>
            <person name="Satoh N."/>
            <person name="Nishiyama T."/>
            <person name="Hasebe M."/>
            <person name="Maruyama T."/>
            <person name="Minagawa J."/>
            <person name="Obokata J."/>
            <person name="Shigenobu S."/>
        </authorList>
    </citation>
    <scope>NUCLEOTIDE SEQUENCE [LARGE SCALE GENOMIC DNA]</scope>
</reference>
<dbReference type="EMBL" id="BMAT01010577">
    <property type="protein sequence ID" value="GFS27890.1"/>
    <property type="molecule type" value="Genomic_DNA"/>
</dbReference>
<dbReference type="AlphaFoldDB" id="A0AAV4K1M9"/>
<evidence type="ECO:0000313" key="2">
    <source>
        <dbReference type="EMBL" id="GFS27890.1"/>
    </source>
</evidence>
<organism evidence="2 3">
    <name type="scientific">Elysia marginata</name>
    <dbReference type="NCBI Taxonomy" id="1093978"/>
    <lineage>
        <taxon>Eukaryota</taxon>
        <taxon>Metazoa</taxon>
        <taxon>Spiralia</taxon>
        <taxon>Lophotrochozoa</taxon>
        <taxon>Mollusca</taxon>
        <taxon>Gastropoda</taxon>
        <taxon>Heterobranchia</taxon>
        <taxon>Euthyneura</taxon>
        <taxon>Panpulmonata</taxon>
        <taxon>Sacoglossa</taxon>
        <taxon>Placobranchoidea</taxon>
        <taxon>Plakobranchidae</taxon>
        <taxon>Elysia</taxon>
    </lineage>
</organism>
<dbReference type="Proteomes" id="UP000762676">
    <property type="component" value="Unassembled WGS sequence"/>
</dbReference>
<accession>A0AAV4K1M9</accession>
<evidence type="ECO:0000256" key="1">
    <source>
        <dbReference type="SAM" id="MobiDB-lite"/>
    </source>
</evidence>
<feature type="region of interest" description="Disordered" evidence="1">
    <location>
        <begin position="89"/>
        <end position="108"/>
    </location>
</feature>
<keyword evidence="3" id="KW-1185">Reference proteome</keyword>
<proteinExistence type="predicted"/>
<comment type="caution">
    <text evidence="2">The sequence shown here is derived from an EMBL/GenBank/DDBJ whole genome shotgun (WGS) entry which is preliminary data.</text>
</comment>
<protein>
    <submittedName>
        <fullName evidence="2">Uncharacterized protein</fullName>
    </submittedName>
</protein>
<gene>
    <name evidence="2" type="ORF">ElyMa_005314500</name>
</gene>
<feature type="region of interest" description="Disordered" evidence="1">
    <location>
        <begin position="37"/>
        <end position="56"/>
    </location>
</feature>
<sequence length="139" mass="15128">MPLYPLWMCAMRVFNPMLNNKSSARFPSVNQTVLHAAAATASHPPQRPGNGGSDADDDLSIYLSVYLSGLAPGRPWACGNREEQQSWLDKRIPATPTHKLGSSAKPSRVAAQLNARKTRTSPCSVRVEMSRSCSEAFQA</sequence>
<evidence type="ECO:0000313" key="3">
    <source>
        <dbReference type="Proteomes" id="UP000762676"/>
    </source>
</evidence>